<gene>
    <name evidence="2" type="ORF">BBG48_007160</name>
</gene>
<reference evidence="2 3" key="1">
    <citation type="journal article" date="2016" name="Genome Announc.">
        <title>Draft Genome Sequence of Criibacterium bergeronii gen. nov., sp. nov., Strain CCRI-22567T, Isolated from a Vaginal Sample from a Woman with Bacterial Vaginosis.</title>
        <authorList>
            <person name="Maheux A.F."/>
            <person name="Berube E."/>
            <person name="Boudreau D.K."/>
            <person name="Raymond F."/>
            <person name="Corbeil J."/>
            <person name="Roy P.H."/>
            <person name="Boissinot M."/>
            <person name="Omar R.F."/>
        </authorList>
    </citation>
    <scope>NUCLEOTIDE SEQUENCE [LARGE SCALE GENOMIC DNA]</scope>
    <source>
        <strain evidence="2 3">CCRI-22567</strain>
    </source>
</reference>
<dbReference type="Proteomes" id="UP000093352">
    <property type="component" value="Unassembled WGS sequence"/>
</dbReference>
<comment type="caution">
    <text evidence="2">The sequence shown here is derived from an EMBL/GenBank/DDBJ whole genome shotgun (WGS) entry which is preliminary data.</text>
</comment>
<evidence type="ECO:0008006" key="4">
    <source>
        <dbReference type="Google" id="ProtNLM"/>
    </source>
</evidence>
<dbReference type="STRING" id="1871336.BBG48_10105"/>
<evidence type="ECO:0000256" key="1">
    <source>
        <dbReference type="SAM" id="SignalP"/>
    </source>
</evidence>
<keyword evidence="3" id="KW-1185">Reference proteome</keyword>
<proteinExistence type="predicted"/>
<feature type="chain" id="PRO_5016820194" description="YhgE/Pip domain-containing protein" evidence="1">
    <location>
        <begin position="31"/>
        <end position="838"/>
    </location>
</feature>
<accession>A0A371IKF5</accession>
<evidence type="ECO:0000313" key="2">
    <source>
        <dbReference type="EMBL" id="RDY20977.1"/>
    </source>
</evidence>
<feature type="signal peptide" evidence="1">
    <location>
        <begin position="1"/>
        <end position="30"/>
    </location>
</feature>
<organism evidence="2 3">
    <name type="scientific">Criibacterium bergeronii</name>
    <dbReference type="NCBI Taxonomy" id="1871336"/>
    <lineage>
        <taxon>Bacteria</taxon>
        <taxon>Bacillati</taxon>
        <taxon>Bacillota</taxon>
        <taxon>Clostridia</taxon>
        <taxon>Peptostreptococcales</taxon>
        <taxon>Filifactoraceae</taxon>
        <taxon>Criibacterium</taxon>
    </lineage>
</organism>
<name>A0A371IKF5_9FIRM</name>
<dbReference type="EMBL" id="MBEW02000015">
    <property type="protein sequence ID" value="RDY20977.1"/>
    <property type="molecule type" value="Genomic_DNA"/>
</dbReference>
<dbReference type="AlphaFoldDB" id="A0A371IKF5"/>
<keyword evidence="1" id="KW-0732">Signal</keyword>
<dbReference type="RefSeq" id="WP_068913287.1">
    <property type="nucleotide sequence ID" value="NZ_MBEW02000015.1"/>
</dbReference>
<protein>
    <recommendedName>
        <fullName evidence="4">YhgE/Pip domain-containing protein</fullName>
    </recommendedName>
</protein>
<sequence>MNYQKTILKKGISATMAVMLIASNFLYINAQNDNKASNVKRMETVYANLDPTGSATEITISNWLKDSVQDKVITENTDLEDIKNMSSVSYFKTENGELKWSDPHEDIIYQGTINKKLPVTTNIKYYIDDKEISPKDIAGKSGKVTIKIKLTNNTFIRKNVNGKFENVATPFTAIVVAGFDSEKFTNIHADESKIFSDGNNQMLMFMGFPGLKKSLNIDNSSIKQLRDINLPDEFTITADVKDFELNTIAIALTPELPDFLKDIHPLDKNAEFESDIDTLLNAQDTIKAKDKNNSIKNLLLDQNKTNDAKKLVDDLFKYYDLDTNIAKILPNYVTENNVKLYDKIKADLDDTDLKYAIDNQVLRYIPDRLTDAQIQKVKPIIKDYDELQTLDMDRFDKATDIIDKYDDMKNIIDTGSDLYDNVKNHDTELENLQKATGYTDKIFDLLDETQELSLGGISEDDINYMLKALAEKKSKEATSQFSSLFPDNPNDPLTPIQQRQLAGLLDQAIRSGQIGATTGAQLQVLVNSGHIPEPYRSQIMGQFSAVAQNKINSAISGATTDFRNVLNKYQTLKWDLEKDFSYSYKSEIRSALEYANSIMPQIITLKDEIKKNQDTMDDAVDLLKNKEDMDYYTYWLHKAKDMKKDMDDNSENIDILKDMLNQYDDPKIKYIYSQIPKLRADFDQARPILENFADELKLPIYNKSFHNSPKTVSTLVNMMDDLDSTKYIGDTLNLALSDEIVDVARQVIKLIDKTDENGDLKDIKNKLNDADDIMARKNQIITLSDAYNSFTSSDITNSTVNFIMKTDKIEVAKQKKTFVPKAQQKKSFTGWLKGIFHK</sequence>
<evidence type="ECO:0000313" key="3">
    <source>
        <dbReference type="Proteomes" id="UP000093352"/>
    </source>
</evidence>